<dbReference type="GO" id="GO:0000976">
    <property type="term" value="F:transcription cis-regulatory region binding"/>
    <property type="evidence" value="ECO:0007669"/>
    <property type="project" value="TreeGrafter"/>
</dbReference>
<keyword evidence="1" id="KW-0805">Transcription regulation</keyword>
<evidence type="ECO:0000256" key="1">
    <source>
        <dbReference type="ARBA" id="ARBA00023015"/>
    </source>
</evidence>
<evidence type="ECO:0000313" key="5">
    <source>
        <dbReference type="Proteomes" id="UP000515275"/>
    </source>
</evidence>
<dbReference type="RefSeq" id="WP_185770590.1">
    <property type="nucleotide sequence ID" value="NZ_CP046883.1"/>
</dbReference>
<keyword evidence="5" id="KW-1185">Reference proteome</keyword>
<name>A0A7G7YLE6_9CORY</name>
<sequence length="259" mass="27742">MTTDTYLRTATETPRVTDLIVTIGGSCIEGTAEDRRQILLDALDGDEFDTKERITLAAVNLVLSQGVHAAPIDAIATQARVSKGAVFYTFGSRDKLIMHVLATLVDVLALSMAEARGGLRGREALEGVIREVLTLTVRNHAAVHTIFSEITRPDSKWGVTVAAMVKGVYQPLAEILCEIGLFEEPVSMNDMLAISFPSPNDDANIADYPDAQRLRVSIVAIVGAIFLVGQTLATQSADAAMIDAATNHLLELAQIGSHS</sequence>
<organism evidence="4 5">
    <name type="scientific">Corynebacterium anserum</name>
    <dbReference type="NCBI Taxonomy" id="2684406"/>
    <lineage>
        <taxon>Bacteria</taxon>
        <taxon>Bacillati</taxon>
        <taxon>Actinomycetota</taxon>
        <taxon>Actinomycetes</taxon>
        <taxon>Mycobacteriales</taxon>
        <taxon>Corynebacteriaceae</taxon>
        <taxon>Corynebacterium</taxon>
    </lineage>
</organism>
<evidence type="ECO:0000256" key="2">
    <source>
        <dbReference type="ARBA" id="ARBA00023125"/>
    </source>
</evidence>
<dbReference type="KEGG" id="cans:GP473_00095"/>
<dbReference type="Proteomes" id="UP000515275">
    <property type="component" value="Chromosome"/>
</dbReference>
<dbReference type="Pfam" id="PF00440">
    <property type="entry name" value="TetR_N"/>
    <property type="match status" value="1"/>
</dbReference>
<evidence type="ECO:0000256" key="3">
    <source>
        <dbReference type="ARBA" id="ARBA00023163"/>
    </source>
</evidence>
<dbReference type="EMBL" id="CP046883">
    <property type="protein sequence ID" value="QNH95316.1"/>
    <property type="molecule type" value="Genomic_DNA"/>
</dbReference>
<dbReference type="InterPro" id="IPR050109">
    <property type="entry name" value="HTH-type_TetR-like_transc_reg"/>
</dbReference>
<dbReference type="InterPro" id="IPR009057">
    <property type="entry name" value="Homeodomain-like_sf"/>
</dbReference>
<reference evidence="4 5" key="1">
    <citation type="submission" date="2019-12" db="EMBL/GenBank/DDBJ databases">
        <title>Corynebacterium sp. nov., isolated from feces of the Anser Albifrons in China.</title>
        <authorList>
            <person name="Liu Q."/>
        </authorList>
    </citation>
    <scope>NUCLEOTIDE SEQUENCE [LARGE SCALE GENOMIC DNA]</scope>
    <source>
        <strain evidence="4 5">23H37-10</strain>
    </source>
</reference>
<dbReference type="AlphaFoldDB" id="A0A7G7YLE6"/>
<dbReference type="PANTHER" id="PTHR30055:SF234">
    <property type="entry name" value="HTH-TYPE TRANSCRIPTIONAL REGULATOR BETI"/>
    <property type="match status" value="1"/>
</dbReference>
<accession>A0A7G7YLE6</accession>
<dbReference type="InterPro" id="IPR001647">
    <property type="entry name" value="HTH_TetR"/>
</dbReference>
<dbReference type="GO" id="GO:0003700">
    <property type="term" value="F:DNA-binding transcription factor activity"/>
    <property type="evidence" value="ECO:0007669"/>
    <property type="project" value="TreeGrafter"/>
</dbReference>
<keyword evidence="2" id="KW-0238">DNA-binding</keyword>
<protein>
    <submittedName>
        <fullName evidence="4">TetR family transcriptional regulator</fullName>
    </submittedName>
</protein>
<dbReference type="PANTHER" id="PTHR30055">
    <property type="entry name" value="HTH-TYPE TRANSCRIPTIONAL REGULATOR RUTR"/>
    <property type="match status" value="1"/>
</dbReference>
<dbReference type="PROSITE" id="PS50977">
    <property type="entry name" value="HTH_TETR_2"/>
    <property type="match status" value="1"/>
</dbReference>
<proteinExistence type="predicted"/>
<gene>
    <name evidence="4" type="ORF">GP473_00095</name>
</gene>
<dbReference type="Gene3D" id="1.10.357.10">
    <property type="entry name" value="Tetracycline Repressor, domain 2"/>
    <property type="match status" value="1"/>
</dbReference>
<dbReference type="SUPFAM" id="SSF46689">
    <property type="entry name" value="Homeodomain-like"/>
    <property type="match status" value="1"/>
</dbReference>
<evidence type="ECO:0000313" key="4">
    <source>
        <dbReference type="EMBL" id="QNH95316.1"/>
    </source>
</evidence>
<keyword evidence="3" id="KW-0804">Transcription</keyword>